<dbReference type="Gene3D" id="2.10.25.10">
    <property type="entry name" value="Laminin"/>
    <property type="match status" value="1"/>
</dbReference>
<evidence type="ECO:0000256" key="12">
    <source>
        <dbReference type="SAM" id="MobiDB-lite"/>
    </source>
</evidence>
<feature type="domain" description="G-protein coupled receptors family 2 profile 2" evidence="16">
    <location>
        <begin position="1957"/>
        <end position="2198"/>
    </location>
</feature>
<feature type="domain" description="EGF-like" evidence="14">
    <location>
        <begin position="240"/>
        <end position="276"/>
    </location>
</feature>
<dbReference type="PROSITE" id="PS00022">
    <property type="entry name" value="EGF_1"/>
    <property type="match status" value="1"/>
</dbReference>
<feature type="disulfide bond" evidence="11">
    <location>
        <begin position="228"/>
        <end position="237"/>
    </location>
</feature>
<dbReference type="PRINTS" id="PR00249">
    <property type="entry name" value="GPCRSECRETIN"/>
</dbReference>
<dbReference type="PROSITE" id="PS00010">
    <property type="entry name" value="ASX_HYDROXYL"/>
    <property type="match status" value="1"/>
</dbReference>
<dbReference type="InParanoid" id="A0A7M7N7V6"/>
<keyword evidence="3" id="KW-1003">Cell membrane</keyword>
<dbReference type="InterPro" id="IPR000742">
    <property type="entry name" value="EGF"/>
</dbReference>
<dbReference type="Gene3D" id="2.60.220.50">
    <property type="match status" value="1"/>
</dbReference>
<dbReference type="KEGG" id="spu:578898"/>
<dbReference type="PROSITE" id="PS50261">
    <property type="entry name" value="G_PROTEIN_RECEP_F2_4"/>
    <property type="match status" value="1"/>
</dbReference>
<dbReference type="CDD" id="cd00054">
    <property type="entry name" value="EGF_CA"/>
    <property type="match status" value="1"/>
</dbReference>
<feature type="transmembrane region" description="Helical" evidence="13">
    <location>
        <begin position="1956"/>
        <end position="1980"/>
    </location>
</feature>
<dbReference type="PROSITE" id="PS01186">
    <property type="entry name" value="EGF_2"/>
    <property type="match status" value="2"/>
</dbReference>
<dbReference type="FunFam" id="1.20.1070.10:FF:000058">
    <property type="entry name" value="Adhesion G protein-coupled receptor F5"/>
    <property type="match status" value="1"/>
</dbReference>
<dbReference type="GO" id="GO:0007166">
    <property type="term" value="P:cell surface receptor signaling pathway"/>
    <property type="evidence" value="ECO:0007669"/>
    <property type="project" value="InterPro"/>
</dbReference>
<feature type="compositionally biased region" description="Low complexity" evidence="12">
    <location>
        <begin position="1445"/>
        <end position="1454"/>
    </location>
</feature>
<evidence type="ECO:0000256" key="11">
    <source>
        <dbReference type="PROSITE-ProRule" id="PRU00076"/>
    </source>
</evidence>
<keyword evidence="7 13" id="KW-1133">Transmembrane helix</keyword>
<evidence type="ECO:0000256" key="5">
    <source>
        <dbReference type="ARBA" id="ARBA00022729"/>
    </source>
</evidence>
<dbReference type="SMART" id="SM00179">
    <property type="entry name" value="EGF_CA"/>
    <property type="match status" value="2"/>
</dbReference>
<evidence type="ECO:0000256" key="2">
    <source>
        <dbReference type="ARBA" id="ARBA00007343"/>
    </source>
</evidence>
<evidence type="ECO:0000313" key="17">
    <source>
        <dbReference type="EnsemblMetazoa" id="XP_030831830"/>
    </source>
</evidence>
<dbReference type="InterPro" id="IPR000152">
    <property type="entry name" value="EGF-type_Asp/Asn_hydroxyl_site"/>
</dbReference>
<dbReference type="InterPro" id="IPR013320">
    <property type="entry name" value="ConA-like_dom_sf"/>
</dbReference>
<comment type="similarity">
    <text evidence="2">Belongs to the G-protein coupled receptor 2 family. Adhesion G-protein coupled receptor (ADGR) subfamily.</text>
</comment>
<evidence type="ECO:0000259" key="16">
    <source>
        <dbReference type="PROSITE" id="PS50261"/>
    </source>
</evidence>
<evidence type="ECO:0008006" key="19">
    <source>
        <dbReference type="Google" id="ProtNLM"/>
    </source>
</evidence>
<dbReference type="PROSITE" id="PS50221">
    <property type="entry name" value="GAIN_B"/>
    <property type="match status" value="1"/>
</dbReference>
<dbReference type="PROSITE" id="PS50026">
    <property type="entry name" value="EGF_3"/>
    <property type="match status" value="2"/>
</dbReference>
<dbReference type="GO" id="GO:0004930">
    <property type="term" value="F:G protein-coupled receptor activity"/>
    <property type="evidence" value="ECO:0000318"/>
    <property type="project" value="GO_Central"/>
</dbReference>
<evidence type="ECO:0000256" key="8">
    <source>
        <dbReference type="ARBA" id="ARBA00023136"/>
    </source>
</evidence>
<feature type="region of interest" description="Disordered" evidence="12">
    <location>
        <begin position="1442"/>
        <end position="1469"/>
    </location>
</feature>
<dbReference type="InterPro" id="IPR046338">
    <property type="entry name" value="GAIN_dom_sf"/>
</dbReference>
<evidence type="ECO:0000256" key="4">
    <source>
        <dbReference type="ARBA" id="ARBA00022692"/>
    </source>
</evidence>
<dbReference type="Gene3D" id="1.20.1070.10">
    <property type="entry name" value="Rhodopsin 7-helix transmembrane proteins"/>
    <property type="match status" value="1"/>
</dbReference>
<dbReference type="GO" id="GO:0005509">
    <property type="term" value="F:calcium ion binding"/>
    <property type="evidence" value="ECO:0007669"/>
    <property type="project" value="InterPro"/>
</dbReference>
<dbReference type="SUPFAM" id="SSF57196">
    <property type="entry name" value="EGF/Laminin"/>
    <property type="match status" value="1"/>
</dbReference>
<keyword evidence="11" id="KW-0245">EGF-like domain</keyword>
<dbReference type="OrthoDB" id="10034530at2759"/>
<reference evidence="18" key="1">
    <citation type="submission" date="2015-02" db="EMBL/GenBank/DDBJ databases">
        <title>Genome sequencing for Strongylocentrotus purpuratus.</title>
        <authorList>
            <person name="Murali S."/>
            <person name="Liu Y."/>
            <person name="Vee V."/>
            <person name="English A."/>
            <person name="Wang M."/>
            <person name="Skinner E."/>
            <person name="Han Y."/>
            <person name="Muzny D.M."/>
            <person name="Worley K.C."/>
            <person name="Gibbs R.A."/>
        </authorList>
    </citation>
    <scope>NUCLEOTIDE SEQUENCE</scope>
</reference>
<dbReference type="EnsemblMetazoa" id="XM_030975970">
    <property type="protein sequence ID" value="XP_030831830"/>
    <property type="gene ID" value="LOC578898"/>
</dbReference>
<dbReference type="PANTHER" id="PTHR12011:SF471">
    <property type="entry name" value="G-PROTEIN COUPLED RECEPTORS FAMILY 2 PROFILE 2 DOMAIN-CONTAINING PROTEIN"/>
    <property type="match status" value="1"/>
</dbReference>
<dbReference type="GO" id="GO:0007186">
    <property type="term" value="P:G protein-coupled receptor signaling pathway"/>
    <property type="evidence" value="ECO:0000318"/>
    <property type="project" value="GO_Central"/>
</dbReference>
<keyword evidence="8 13" id="KW-0472">Membrane</keyword>
<accession>A0A7M7N7V6</accession>
<dbReference type="Pfam" id="PF01825">
    <property type="entry name" value="GPS"/>
    <property type="match status" value="1"/>
</dbReference>
<proteinExistence type="inferred from homology"/>
<evidence type="ECO:0000256" key="3">
    <source>
        <dbReference type="ARBA" id="ARBA00022475"/>
    </source>
</evidence>
<evidence type="ECO:0000256" key="1">
    <source>
        <dbReference type="ARBA" id="ARBA00004651"/>
    </source>
</evidence>
<evidence type="ECO:0000259" key="15">
    <source>
        <dbReference type="PROSITE" id="PS50221"/>
    </source>
</evidence>
<dbReference type="OMA" id="NIAFTWH"/>
<evidence type="ECO:0000259" key="14">
    <source>
        <dbReference type="PROSITE" id="PS50026"/>
    </source>
</evidence>
<keyword evidence="4 13" id="KW-0812">Transmembrane</keyword>
<evidence type="ECO:0000256" key="10">
    <source>
        <dbReference type="ARBA" id="ARBA00023180"/>
    </source>
</evidence>
<dbReference type="InterPro" id="IPR017981">
    <property type="entry name" value="GPCR_2-like_7TM"/>
</dbReference>
<dbReference type="SUPFAM" id="SSF81321">
    <property type="entry name" value="Family A G protein-coupled receptor-like"/>
    <property type="match status" value="1"/>
</dbReference>
<keyword evidence="10" id="KW-0325">Glycoprotein</keyword>
<dbReference type="InterPro" id="IPR001881">
    <property type="entry name" value="EGF-like_Ca-bd_dom"/>
</dbReference>
<dbReference type="InterPro" id="IPR000832">
    <property type="entry name" value="GPCR_2_secretin-like"/>
</dbReference>
<dbReference type="InterPro" id="IPR000203">
    <property type="entry name" value="GPS"/>
</dbReference>
<comment type="caution">
    <text evidence="11">Lacks conserved residue(s) required for the propagation of feature annotation.</text>
</comment>
<dbReference type="Pfam" id="PF00002">
    <property type="entry name" value="7tm_2"/>
    <property type="match status" value="1"/>
</dbReference>
<dbReference type="GeneID" id="578898"/>
<keyword evidence="6" id="KW-0677">Repeat</keyword>
<feature type="domain" description="EGF-like" evidence="14">
    <location>
        <begin position="202"/>
        <end position="238"/>
    </location>
</feature>
<evidence type="ECO:0000256" key="6">
    <source>
        <dbReference type="ARBA" id="ARBA00022737"/>
    </source>
</evidence>
<feature type="disulfide bond" evidence="11">
    <location>
        <begin position="206"/>
        <end position="216"/>
    </location>
</feature>
<feature type="transmembrane region" description="Helical" evidence="13">
    <location>
        <begin position="2064"/>
        <end position="2085"/>
    </location>
</feature>
<evidence type="ECO:0000256" key="9">
    <source>
        <dbReference type="ARBA" id="ARBA00023157"/>
    </source>
</evidence>
<dbReference type="InterPro" id="IPR057244">
    <property type="entry name" value="GAIN_B"/>
</dbReference>
<dbReference type="FunFam" id="2.10.25.10:FF:000472">
    <property type="entry name" value="Uncharacterized protein, isoform A"/>
    <property type="match status" value="1"/>
</dbReference>
<dbReference type="PROSITE" id="PS01187">
    <property type="entry name" value="EGF_CA"/>
    <property type="match status" value="1"/>
</dbReference>
<feature type="transmembrane region" description="Helical" evidence="13">
    <location>
        <begin position="2105"/>
        <end position="2127"/>
    </location>
</feature>
<feature type="transmembrane region" description="Helical" evidence="13">
    <location>
        <begin position="1992"/>
        <end position="2010"/>
    </location>
</feature>
<dbReference type="SMART" id="SM00181">
    <property type="entry name" value="EGF"/>
    <property type="match status" value="2"/>
</dbReference>
<dbReference type="InterPro" id="IPR018097">
    <property type="entry name" value="EGF_Ca-bd_CS"/>
</dbReference>
<sequence length="2241" mass="251488">MSMYNAIPGLAVQQNYSIAGNSIWTRFNGTDDCIDFGDFSGSCFSDPSLCTDGFAMAFWIRLTEDEIKESGPVYIMSSGMPDARGFGIYREARKITVQVNDGSTTFTVELNNLMPADLWKNLGFAWSSTVGLSVFLDRARVGKDPSGSSTGLSDVLNTMTMGCRYNGGSFTGHSTGMFDELIIFPVWVNTTNELIWLMGGWDEDDCVIEPCVQGDCYDAGIAAYICDCFPGYNETNCDMEIDECESYPCQNGGTCTDWIAYYTCECAFGYTGYSCEKDLSPNYDYSNVKSLKAQFLLITPEINPYYATVADHYFPLNNLGELEITGANISAAFGRAELGLYPSIDGADTYVEIGNFTDGCLSDPSLCPYGFTLAFWFRMNKNSTNMTEGVVFSTAGPVNGERVGINIVLSSNKSLLIEVCDGSTVSSVVITKTELAFENWLHIGVSWSADQGLIVYFGGKTHTRETTVENANATNTFDTMTLGSMFGSRGSADSVVFNDLVIWGRAIRPYERHILFGMTRREFAMIETSDHYWTSDGYVRRDWATLAEYMPEYAANFHPMDRAGEADVILGHGRDEKGQSVMVLGDGDGWLFFGDFAGTCISNTHKCSDGLSVSTWVRLSQVFDNETHFFISSGEQVTRGFSIFQREVDRLGAAVTDGYTRWVTEIVHVPFIQNEDNMTVTDAPGFDFMGEWTNLGLTWTQDEGLFFYMNGRVVAHDPIGYQKFRASDFETVLILGRRNDYLGHASNISFDELAIAERKMEPYEYRDTFAKMDNLQYTDAQYKWGTLDLISGNPHVLSAHSLPPGFVFNGTAYPRVGYVGPTPNITLEDDLTVNLPGYPDYITLGDFRETFVSKPTGKGLSVSFWTKLHFDVVASANDAANVVVNTPSENDTTTMPPPTTPAPPVEKQFLLSSGGQGSTKGFNIFLEGEGLNFVVDDGITMSWKRINTAEIKSDTWTNIAFTWHRRENFIIYINGKEIAPIDAIVNVSSCCQGNQTLFTVGRGMQENSEYAIFKLHNLVIWEKYIHPQHVYKLLGVTTIEKYYMELSDYYWPFDPPADFPMPVLAFEGKARLKADRHHFGRSVYTNGKKDYVRLHDFGSTHCVTNPARCVNGMAMGLWVKLRDIPSGAKCLLTSGADVADGRGVAIIQTPDYLEFVVSDGRNTWTVKKFLDKDLFSVWFYLAFRWRPESGLKLFINGRNEGEKVSGVEDERSSVKQTELLIGRCSYSASSSGYLEAHYDDIIVMTPTADQSQPGASVLHGDPICTGYVTPDLHFNLTSPDSGVSLYDTKAVRRFTKYGGDKRGVSLYHKTFSRGLVDIGNFRHGCLSSPSGCNRGVTISFWMRLLNIDNLDDPVLNPRRRAYILSSGAHDINSTGFAIFTNNVTTTVEVRTEHGVWKKHYMIGFVDEWTNLALTWGKQDGLSFFVNGELQYDYEMPTTVSTYNSTDDATTSAPPTTDPPTTTPIPTTTEAPTTTVVTTQAVTTQAMTTGGNVTNGTTPANVTYEYTTDLTTTPFVERETTLEVTTTPIWTTPYRWSPRENDTYSHLVLGARNDRNEGYTRAEFADLAVWYDPIDMMNPELAKMVTGEECHEIVITDNHDELAGYEVWTGTIECDDRHLADCTDDLDSFFEVISKASFEDPTVYEIAKVRLKNYTQTGIYMTVDEMKMTTVLLEKALTRTLPAMMMPEEAMSDMEDLLSVTSNLFNDNRRRRWTTIHQARRRRGTFTTDSAMGLAVKLENYLMAIAKIVEGVNGTWTDINMTIVTDNIVVQVDRYRADDVIPGTIYQFPDYDNPLILVPNSSWYGATDQITLPRNVYDYIPANRDNNGVIIMIGIMFHTLDEILPVVSSEDAIYKESMQVDSRIMYLRTEPPLRKGLYNKIVMQFEHKTPLSSKDEPFCVFWDFNIRYTKEGAWSMRGCTLEETNDTHTTCHCDHLTHFAILIQDRDQVVESIHAKYLSYITWGGIVLSLIALILLLLIFISVADLHTVRNSIHINMILSMLFAKITYILIDFLDPATIDWISCKAIACVMQFFYTGVFSWMLVQGVHLLVEVCNPKNVPYKQKFRYYFLVAWGIPFMIVGTSFAMAHQGYGTTDECWLTFENNALWIFLGTSLTIIFINMLIIMFVYCNTSKHSRRSDPLKSRKASLRATSIMLPLLGITWSLSVVEVKYGLIELTYVFTALHALQGLFIAIFYGVCNPEVRLAFMGHDLQLEFSKVQEVSTTPEPEEIEMESVAKPSYKA</sequence>
<evidence type="ECO:0000256" key="13">
    <source>
        <dbReference type="SAM" id="Phobius"/>
    </source>
</evidence>
<reference evidence="17" key="2">
    <citation type="submission" date="2021-01" db="UniProtKB">
        <authorList>
            <consortium name="EnsemblMetazoa"/>
        </authorList>
    </citation>
    <scope>IDENTIFICATION</scope>
</reference>
<dbReference type="SMART" id="SM00303">
    <property type="entry name" value="GPS"/>
    <property type="match status" value="1"/>
</dbReference>
<feature type="disulfide bond" evidence="11">
    <location>
        <begin position="266"/>
        <end position="275"/>
    </location>
</feature>
<dbReference type="GO" id="GO:0005886">
    <property type="term" value="C:plasma membrane"/>
    <property type="evidence" value="ECO:0000318"/>
    <property type="project" value="GO_Central"/>
</dbReference>
<protein>
    <recommendedName>
        <fullName evidence="19">GPS domain-containing protein</fullName>
    </recommendedName>
</protein>
<dbReference type="RefSeq" id="XP_030831830.1">
    <property type="nucleotide sequence ID" value="XM_030975970.1"/>
</dbReference>
<feature type="transmembrane region" description="Helical" evidence="13">
    <location>
        <begin position="2147"/>
        <end position="2165"/>
    </location>
</feature>
<feature type="domain" description="GAIN-B" evidence="15">
    <location>
        <begin position="1783"/>
        <end position="1948"/>
    </location>
</feature>
<dbReference type="Pfam" id="PF13385">
    <property type="entry name" value="Laminin_G_3"/>
    <property type="match status" value="2"/>
</dbReference>
<keyword evidence="18" id="KW-1185">Reference proteome</keyword>
<organism evidence="17 18">
    <name type="scientific">Strongylocentrotus purpuratus</name>
    <name type="common">Purple sea urchin</name>
    <dbReference type="NCBI Taxonomy" id="7668"/>
    <lineage>
        <taxon>Eukaryota</taxon>
        <taxon>Metazoa</taxon>
        <taxon>Echinodermata</taxon>
        <taxon>Eleutherozoa</taxon>
        <taxon>Echinozoa</taxon>
        <taxon>Echinoidea</taxon>
        <taxon>Euechinoidea</taxon>
        <taxon>Echinacea</taxon>
        <taxon>Camarodonta</taxon>
        <taxon>Echinidea</taxon>
        <taxon>Strongylocentrotidae</taxon>
        <taxon>Strongylocentrotus</taxon>
    </lineage>
</organism>
<keyword evidence="9 11" id="KW-1015">Disulfide bond</keyword>
<dbReference type="PANTHER" id="PTHR12011">
    <property type="entry name" value="ADHESION G-PROTEIN COUPLED RECEPTOR"/>
    <property type="match status" value="1"/>
</dbReference>
<name>A0A7M7N7V6_STRPU</name>
<dbReference type="SUPFAM" id="SSF49899">
    <property type="entry name" value="Concanavalin A-like lectins/glucanases"/>
    <property type="match status" value="6"/>
</dbReference>
<keyword evidence="5" id="KW-0732">Signal</keyword>
<feature type="transmembrane region" description="Helical" evidence="13">
    <location>
        <begin position="2177"/>
        <end position="2197"/>
    </location>
</feature>
<dbReference type="Gene3D" id="2.60.120.200">
    <property type="match status" value="5"/>
</dbReference>
<comment type="subcellular location">
    <subcellularLocation>
        <location evidence="1">Cell membrane</location>
        <topology evidence="1">Multi-pass membrane protein</topology>
    </subcellularLocation>
</comment>
<evidence type="ECO:0000256" key="7">
    <source>
        <dbReference type="ARBA" id="ARBA00022989"/>
    </source>
</evidence>
<dbReference type="Proteomes" id="UP000007110">
    <property type="component" value="Unassembled WGS sequence"/>
</dbReference>
<evidence type="ECO:0000313" key="18">
    <source>
        <dbReference type="Proteomes" id="UP000007110"/>
    </source>
</evidence>
<feature type="transmembrane region" description="Helical" evidence="13">
    <location>
        <begin position="2030"/>
        <end position="2052"/>
    </location>
</feature>